<dbReference type="SUPFAM" id="SSF46955">
    <property type="entry name" value="Putative DNA-binding domain"/>
    <property type="match status" value="1"/>
</dbReference>
<dbReference type="STRING" id="1408226.T233_01010"/>
<protein>
    <recommendedName>
        <fullName evidence="3">Helix-turn-helix domain-containing protein</fullName>
    </recommendedName>
</protein>
<dbReference type="EMBL" id="AYSH01000013">
    <property type="protein sequence ID" value="EST89904.1"/>
    <property type="molecule type" value="Genomic_DNA"/>
</dbReference>
<reference evidence="1 2" key="1">
    <citation type="journal article" date="2013" name="Genome Announc.">
        <title>High-Quality Draft Genome Sequence of Vagococcus lutrae Strain LBD1, Isolated from the Largemouth Bass Micropterus salmoides.</title>
        <authorList>
            <person name="Lebreton F."/>
            <person name="Valentino M.D."/>
            <person name="Duncan L.B."/>
            <person name="Zeng Q."/>
            <person name="Manson McGuire A."/>
            <person name="Earl A.M."/>
            <person name="Gilmore M.S."/>
        </authorList>
    </citation>
    <scope>NUCLEOTIDE SEQUENCE [LARGE SCALE GENOMIC DNA]</scope>
    <source>
        <strain evidence="1 2">LBD1</strain>
    </source>
</reference>
<dbReference type="eggNOG" id="COG4220">
    <property type="taxonomic scope" value="Bacteria"/>
</dbReference>
<evidence type="ECO:0000313" key="1">
    <source>
        <dbReference type="EMBL" id="EST89904.1"/>
    </source>
</evidence>
<sequence>MMEVSLSREQVNELKNYIYMITKESIAAAKEDAQLDRPFLKQRYMAEYLGISVNTLKKLECDGLPSIKLDGLKLYSKEDVKKWILSYQQ</sequence>
<evidence type="ECO:0008006" key="3">
    <source>
        <dbReference type="Google" id="ProtNLM"/>
    </source>
</evidence>
<organism evidence="1 2">
    <name type="scientific">Vagococcus lutrae LBD1</name>
    <dbReference type="NCBI Taxonomy" id="1408226"/>
    <lineage>
        <taxon>Bacteria</taxon>
        <taxon>Bacillati</taxon>
        <taxon>Bacillota</taxon>
        <taxon>Bacilli</taxon>
        <taxon>Lactobacillales</taxon>
        <taxon>Enterococcaceae</taxon>
        <taxon>Vagococcus</taxon>
    </lineage>
</organism>
<comment type="caution">
    <text evidence="1">The sequence shown here is derived from an EMBL/GenBank/DDBJ whole genome shotgun (WGS) entry which is preliminary data.</text>
</comment>
<dbReference type="AlphaFoldDB" id="V6Q450"/>
<proteinExistence type="predicted"/>
<evidence type="ECO:0000313" key="2">
    <source>
        <dbReference type="Proteomes" id="UP000018126"/>
    </source>
</evidence>
<keyword evidence="2" id="KW-1185">Reference proteome</keyword>
<accession>V6Q450</accession>
<dbReference type="InterPro" id="IPR009061">
    <property type="entry name" value="DNA-bd_dom_put_sf"/>
</dbReference>
<name>V6Q450_9ENTE</name>
<dbReference type="PATRIC" id="fig|1408226.3.peg.981"/>
<gene>
    <name evidence="1" type="ORF">T233_01010</name>
</gene>
<dbReference type="Proteomes" id="UP000018126">
    <property type="component" value="Unassembled WGS sequence"/>
</dbReference>